<dbReference type="SUPFAM" id="SSF88946">
    <property type="entry name" value="Sigma2 domain of RNA polymerase sigma factors"/>
    <property type="match status" value="1"/>
</dbReference>
<keyword evidence="4" id="KW-0804">Transcription</keyword>
<evidence type="ECO:0000256" key="3">
    <source>
        <dbReference type="ARBA" id="ARBA00023082"/>
    </source>
</evidence>
<evidence type="ECO:0008006" key="9">
    <source>
        <dbReference type="Google" id="ProtNLM"/>
    </source>
</evidence>
<comment type="caution">
    <text evidence="7">The sequence shown here is derived from an EMBL/GenBank/DDBJ whole genome shotgun (WGS) entry which is preliminary data.</text>
</comment>
<evidence type="ECO:0000313" key="8">
    <source>
        <dbReference type="Proteomes" id="UP000217083"/>
    </source>
</evidence>
<dbReference type="Gene3D" id="1.10.10.10">
    <property type="entry name" value="Winged helix-like DNA-binding domain superfamily/Winged helix DNA-binding domain"/>
    <property type="match status" value="1"/>
</dbReference>
<dbReference type="InterPro" id="IPR013249">
    <property type="entry name" value="RNA_pol_sigma70_r4_t2"/>
</dbReference>
<dbReference type="Gene3D" id="1.10.1740.10">
    <property type="match status" value="1"/>
</dbReference>
<dbReference type="CDD" id="cd06171">
    <property type="entry name" value="Sigma70_r4"/>
    <property type="match status" value="1"/>
</dbReference>
<dbReference type="GO" id="GO:0003677">
    <property type="term" value="F:DNA binding"/>
    <property type="evidence" value="ECO:0007669"/>
    <property type="project" value="InterPro"/>
</dbReference>
<dbReference type="PANTHER" id="PTHR43133:SF60">
    <property type="entry name" value="RNA POLYMERASE SIGMA FACTOR SIGV"/>
    <property type="match status" value="1"/>
</dbReference>
<dbReference type="InterPro" id="IPR013324">
    <property type="entry name" value="RNA_pol_sigma_r3/r4-like"/>
</dbReference>
<dbReference type="NCBIfam" id="NF006930">
    <property type="entry name" value="PRK09415.1"/>
    <property type="match status" value="1"/>
</dbReference>
<dbReference type="GO" id="GO:0006352">
    <property type="term" value="P:DNA-templated transcription initiation"/>
    <property type="evidence" value="ECO:0007669"/>
    <property type="project" value="InterPro"/>
</dbReference>
<comment type="similarity">
    <text evidence="1">Belongs to the sigma-70 factor family. ECF subfamily.</text>
</comment>
<evidence type="ECO:0000259" key="6">
    <source>
        <dbReference type="Pfam" id="PF08281"/>
    </source>
</evidence>
<proteinExistence type="inferred from homology"/>
<organism evidence="7 8">
    <name type="scientific">Lottiidibacillus patelloidae</name>
    <dbReference type="NCBI Taxonomy" id="2670334"/>
    <lineage>
        <taxon>Bacteria</taxon>
        <taxon>Bacillati</taxon>
        <taxon>Bacillota</taxon>
        <taxon>Bacilli</taxon>
        <taxon>Bacillales</taxon>
        <taxon>Bacillaceae</taxon>
        <taxon>Lottiidibacillus</taxon>
    </lineage>
</organism>
<evidence type="ECO:0000256" key="4">
    <source>
        <dbReference type="ARBA" id="ARBA00023163"/>
    </source>
</evidence>
<evidence type="ECO:0000256" key="1">
    <source>
        <dbReference type="ARBA" id="ARBA00010641"/>
    </source>
</evidence>
<dbReference type="AlphaFoldDB" id="A0A263BX70"/>
<dbReference type="EMBL" id="NPIA01000001">
    <property type="protein sequence ID" value="OZM58304.1"/>
    <property type="molecule type" value="Genomic_DNA"/>
</dbReference>
<dbReference type="InterPro" id="IPR013325">
    <property type="entry name" value="RNA_pol_sigma_r2"/>
</dbReference>
<dbReference type="Pfam" id="PF04542">
    <property type="entry name" value="Sigma70_r2"/>
    <property type="match status" value="1"/>
</dbReference>
<dbReference type="NCBIfam" id="TIGR02937">
    <property type="entry name" value="sigma70-ECF"/>
    <property type="match status" value="1"/>
</dbReference>
<sequence length="232" mass="27451">MRALLGYSKLFSFSENFFWKNRTILILFSSNDHKKNKEGIVLAVNKFIEPIYENDIQNPEEFLIRLMEEYGQSVARLAYTYVKDKALAEDISQEVFIKCYQNLKGFRNESSYKTWVYRITVNHCKDVLRSWTLRNVIPTEIFSSKREQHSFRGEESKSPEYMALSNENDSEIAEAVLKLPIKLREVIIFYYYEDQKIEEVANQLNLNVNTVKTRLMRAKKKLRKLMGGSHFE</sequence>
<evidence type="ECO:0000313" key="7">
    <source>
        <dbReference type="EMBL" id="OZM58304.1"/>
    </source>
</evidence>
<accession>A0A263BX70</accession>
<keyword evidence="2" id="KW-0805">Transcription regulation</keyword>
<dbReference type="InterPro" id="IPR014284">
    <property type="entry name" value="RNA_pol_sigma-70_dom"/>
</dbReference>
<keyword evidence="8" id="KW-1185">Reference proteome</keyword>
<protein>
    <recommendedName>
        <fullName evidence="9">RNA polymerase subunit sigma</fullName>
    </recommendedName>
</protein>
<dbReference type="Proteomes" id="UP000217083">
    <property type="component" value="Unassembled WGS sequence"/>
</dbReference>
<evidence type="ECO:0000259" key="5">
    <source>
        <dbReference type="Pfam" id="PF04542"/>
    </source>
</evidence>
<dbReference type="GO" id="GO:0016987">
    <property type="term" value="F:sigma factor activity"/>
    <property type="evidence" value="ECO:0007669"/>
    <property type="project" value="UniProtKB-KW"/>
</dbReference>
<feature type="domain" description="RNA polymerase sigma-70 region 2" evidence="5">
    <location>
        <begin position="66"/>
        <end position="130"/>
    </location>
</feature>
<dbReference type="PANTHER" id="PTHR43133">
    <property type="entry name" value="RNA POLYMERASE ECF-TYPE SIGMA FACTO"/>
    <property type="match status" value="1"/>
</dbReference>
<evidence type="ECO:0000256" key="2">
    <source>
        <dbReference type="ARBA" id="ARBA00023015"/>
    </source>
</evidence>
<reference evidence="7 8" key="2">
    <citation type="submission" date="2017-09" db="EMBL/GenBank/DDBJ databases">
        <title>Bacillus patelloidae sp. nov., isolated from the intestinal tract of a marine limpet.</title>
        <authorList>
            <person name="Liu R."/>
            <person name="Dong C."/>
            <person name="Shao Z."/>
        </authorList>
    </citation>
    <scope>NUCLEOTIDE SEQUENCE [LARGE SCALE GENOMIC DNA]</scope>
    <source>
        <strain evidence="7 8">SA5d-4</strain>
    </source>
</reference>
<dbReference type="InterPro" id="IPR036388">
    <property type="entry name" value="WH-like_DNA-bd_sf"/>
</dbReference>
<dbReference type="InterPro" id="IPR039425">
    <property type="entry name" value="RNA_pol_sigma-70-like"/>
</dbReference>
<feature type="domain" description="RNA polymerase sigma factor 70 region 4 type 2" evidence="6">
    <location>
        <begin position="171"/>
        <end position="222"/>
    </location>
</feature>
<dbReference type="InterPro" id="IPR007627">
    <property type="entry name" value="RNA_pol_sigma70_r2"/>
</dbReference>
<dbReference type="SUPFAM" id="SSF88659">
    <property type="entry name" value="Sigma3 and sigma4 domains of RNA polymerase sigma factors"/>
    <property type="match status" value="1"/>
</dbReference>
<gene>
    <name evidence="7" type="ORF">CIB95_01660</name>
</gene>
<reference evidence="8" key="1">
    <citation type="submission" date="2017-08" db="EMBL/GenBank/DDBJ databases">
        <authorList>
            <person name="Huang Z."/>
        </authorList>
    </citation>
    <scope>NUCLEOTIDE SEQUENCE [LARGE SCALE GENOMIC DNA]</scope>
    <source>
        <strain evidence="8">SA5d-4</strain>
    </source>
</reference>
<dbReference type="Pfam" id="PF08281">
    <property type="entry name" value="Sigma70_r4_2"/>
    <property type="match status" value="1"/>
</dbReference>
<name>A0A263BX70_9BACI</name>
<keyword evidence="3" id="KW-0731">Sigma factor</keyword>